<protein>
    <submittedName>
        <fullName evidence="3">J domain-containing protein</fullName>
    </submittedName>
</protein>
<keyword evidence="4" id="KW-1185">Reference proteome</keyword>
<organism evidence="3 4">
    <name type="scientific">Lysobacter cavernae</name>
    <dbReference type="NCBI Taxonomy" id="1685901"/>
    <lineage>
        <taxon>Bacteria</taxon>
        <taxon>Pseudomonadati</taxon>
        <taxon>Pseudomonadota</taxon>
        <taxon>Gammaproteobacteria</taxon>
        <taxon>Lysobacterales</taxon>
        <taxon>Lysobacteraceae</taxon>
        <taxon>Lysobacter</taxon>
    </lineage>
</organism>
<evidence type="ECO:0000256" key="1">
    <source>
        <dbReference type="ARBA" id="ARBA00023186"/>
    </source>
</evidence>
<evidence type="ECO:0000256" key="2">
    <source>
        <dbReference type="SAM" id="Phobius"/>
    </source>
</evidence>
<evidence type="ECO:0000313" key="4">
    <source>
        <dbReference type="Proteomes" id="UP001595740"/>
    </source>
</evidence>
<accession>A0ABV7RM67</accession>
<keyword evidence="2" id="KW-1133">Transmembrane helix</keyword>
<name>A0ABV7RM67_9GAMM</name>
<feature type="transmembrane region" description="Helical" evidence="2">
    <location>
        <begin position="124"/>
        <end position="142"/>
    </location>
</feature>
<keyword evidence="2" id="KW-0472">Membrane</keyword>
<dbReference type="RefSeq" id="WP_386757127.1">
    <property type="nucleotide sequence ID" value="NZ_JBHRXK010000001.1"/>
</dbReference>
<dbReference type="EMBL" id="JBHRXK010000001">
    <property type="protein sequence ID" value="MFC3549827.1"/>
    <property type="molecule type" value="Genomic_DNA"/>
</dbReference>
<evidence type="ECO:0000313" key="3">
    <source>
        <dbReference type="EMBL" id="MFC3549827.1"/>
    </source>
</evidence>
<comment type="caution">
    <text evidence="3">The sequence shown here is derived from an EMBL/GenBank/DDBJ whole genome shotgun (WGS) entry which is preliminary data.</text>
</comment>
<keyword evidence="2" id="KW-0812">Transmembrane</keyword>
<dbReference type="Proteomes" id="UP001595740">
    <property type="component" value="Unassembled WGS sequence"/>
</dbReference>
<gene>
    <name evidence="3" type="ORF">ACFOLC_02235</name>
</gene>
<keyword evidence="1" id="KW-0143">Chaperone</keyword>
<dbReference type="CDD" id="cd06257">
    <property type="entry name" value="DnaJ"/>
    <property type="match status" value="1"/>
</dbReference>
<dbReference type="SUPFAM" id="SSF46565">
    <property type="entry name" value="Chaperone J-domain"/>
    <property type="match status" value="1"/>
</dbReference>
<dbReference type="Gene3D" id="1.10.287.110">
    <property type="entry name" value="DnaJ domain"/>
    <property type="match status" value="1"/>
</dbReference>
<sequence>MATALDDCIAMKRDLAQLYSQLELSPDCTLQELQRAYRRRISELHPDRLAGARLSEGGKLPDLIWLYTAAVRFHRRHGRLPGAGPVHVANVQRAATMTPADAVAPPRPAVHAQDTPSPSHRNSLLAIGLVVLLLVLALVWDWPAPVTSMSSSTEAARIDPTVAAVAASTHQLELGMDAATVLAIQGEPLRVSGSQWDYGPSWLQFEHGRLADWHSSPLRRLKTATPSPPEPSSATAR</sequence>
<proteinExistence type="predicted"/>
<reference evidence="4" key="1">
    <citation type="journal article" date="2019" name="Int. J. Syst. Evol. Microbiol.">
        <title>The Global Catalogue of Microorganisms (GCM) 10K type strain sequencing project: providing services to taxonomists for standard genome sequencing and annotation.</title>
        <authorList>
            <consortium name="The Broad Institute Genomics Platform"/>
            <consortium name="The Broad Institute Genome Sequencing Center for Infectious Disease"/>
            <person name="Wu L."/>
            <person name="Ma J."/>
        </authorList>
    </citation>
    <scope>NUCLEOTIDE SEQUENCE [LARGE SCALE GENOMIC DNA]</scope>
    <source>
        <strain evidence="4">KCTC 42875</strain>
    </source>
</reference>
<dbReference type="InterPro" id="IPR001623">
    <property type="entry name" value="DnaJ_domain"/>
</dbReference>
<dbReference type="InterPro" id="IPR036869">
    <property type="entry name" value="J_dom_sf"/>
</dbReference>